<organism evidence="1 2">
    <name type="scientific">Bacteroides stercorirosoris</name>
    <dbReference type="NCBI Taxonomy" id="871324"/>
    <lineage>
        <taxon>Bacteria</taxon>
        <taxon>Pseudomonadati</taxon>
        <taxon>Bacteroidota</taxon>
        <taxon>Bacteroidia</taxon>
        <taxon>Bacteroidales</taxon>
        <taxon>Bacteroidaceae</taxon>
        <taxon>Bacteroides</taxon>
    </lineage>
</organism>
<sequence>MRMVSFDNRSYSLFEKKFAAGYRFMKVERENGLHYSVHKLIWKILLKCIDKHNIQLFVTTHNLECLQSLEAVMQNNEKFQSLANIYNIAKTKQQGFQVYRYSFDGFKEAIENELGDFLRKSLCD</sequence>
<dbReference type="GO" id="GO:0005524">
    <property type="term" value="F:ATP binding"/>
    <property type="evidence" value="ECO:0007669"/>
    <property type="project" value="UniProtKB-KW"/>
</dbReference>
<keyword evidence="1" id="KW-0067">ATP-binding</keyword>
<comment type="caution">
    <text evidence="1">The sequence shown here is derived from an EMBL/GenBank/DDBJ whole genome shotgun (WGS) entry which is preliminary data.</text>
</comment>
<dbReference type="EMBL" id="QSCF01000044">
    <property type="protein sequence ID" value="RGX76551.1"/>
    <property type="molecule type" value="Genomic_DNA"/>
</dbReference>
<name>A0A413GZD4_9BACE</name>
<evidence type="ECO:0000313" key="1">
    <source>
        <dbReference type="EMBL" id="RGX76551.1"/>
    </source>
</evidence>
<evidence type="ECO:0000313" key="2">
    <source>
        <dbReference type="Proteomes" id="UP000286075"/>
    </source>
</evidence>
<dbReference type="AlphaFoldDB" id="A0A413GZD4"/>
<dbReference type="Proteomes" id="UP000286075">
    <property type="component" value="Unassembled WGS sequence"/>
</dbReference>
<reference evidence="1 2" key="1">
    <citation type="submission" date="2018-08" db="EMBL/GenBank/DDBJ databases">
        <title>A genome reference for cultivated species of the human gut microbiota.</title>
        <authorList>
            <person name="Zou Y."/>
            <person name="Xue W."/>
            <person name="Luo G."/>
        </authorList>
    </citation>
    <scope>NUCLEOTIDE SEQUENCE [LARGE SCALE GENOMIC DNA]</scope>
    <source>
        <strain evidence="1 2">OF03-9BH</strain>
    </source>
</reference>
<keyword evidence="1" id="KW-0547">Nucleotide-binding</keyword>
<gene>
    <name evidence="1" type="ORF">DXA68_19785</name>
</gene>
<proteinExistence type="predicted"/>
<accession>A0A413GZD4</accession>
<protein>
    <submittedName>
        <fullName evidence="1">ATP-binding protein</fullName>
    </submittedName>
</protein>